<proteinExistence type="predicted"/>
<keyword evidence="2" id="KW-1185">Reference proteome</keyword>
<accession>A0ACC0BKR7</accession>
<evidence type="ECO:0000313" key="2">
    <source>
        <dbReference type="Proteomes" id="UP001060085"/>
    </source>
</evidence>
<dbReference type="Proteomes" id="UP001060085">
    <property type="component" value="Linkage Group LG03"/>
</dbReference>
<organism evidence="1 2">
    <name type="scientific">Catharanthus roseus</name>
    <name type="common">Madagascar periwinkle</name>
    <name type="synonym">Vinca rosea</name>
    <dbReference type="NCBI Taxonomy" id="4058"/>
    <lineage>
        <taxon>Eukaryota</taxon>
        <taxon>Viridiplantae</taxon>
        <taxon>Streptophyta</taxon>
        <taxon>Embryophyta</taxon>
        <taxon>Tracheophyta</taxon>
        <taxon>Spermatophyta</taxon>
        <taxon>Magnoliopsida</taxon>
        <taxon>eudicotyledons</taxon>
        <taxon>Gunneridae</taxon>
        <taxon>Pentapetalae</taxon>
        <taxon>asterids</taxon>
        <taxon>lamiids</taxon>
        <taxon>Gentianales</taxon>
        <taxon>Apocynaceae</taxon>
        <taxon>Rauvolfioideae</taxon>
        <taxon>Vinceae</taxon>
        <taxon>Catharanthinae</taxon>
        <taxon>Catharanthus</taxon>
    </lineage>
</organism>
<evidence type="ECO:0000313" key="1">
    <source>
        <dbReference type="EMBL" id="KAI5673215.1"/>
    </source>
</evidence>
<protein>
    <submittedName>
        <fullName evidence="1">Uncharacterized protein</fullName>
    </submittedName>
</protein>
<sequence length="326" mass="37701">MIAKTDSAKLTIIETKESKAELKQKYVEQLNRNTSKNSKTEIEESKAKQQTRNTSKNSKTETEESRNTSKNRKTETEESRAAKQKYKQLAAAAGDVPKRVKEKLKELNIFMVGNYSTSRPHPLGRPGYGKEYRNVEDPWVPGIDSFVPVSEDIEGRFTVKYAYFTTNKHKFFSNSMVKSRVWNSMWKVNIHNRLKHFLWRSISNMIPTNGWLGNLFLIKDSGCLFCNSGVETIDHMTLSCQLAKYLRWNSPWLLRIEVFKDWTIYRWVKKLIDTGMQNTIAHELAQWAYEYSFYGDIPPSRLPPSVPCDRGGTPIVTGFLAFFNVI</sequence>
<dbReference type="EMBL" id="CM044703">
    <property type="protein sequence ID" value="KAI5673215.1"/>
    <property type="molecule type" value="Genomic_DNA"/>
</dbReference>
<gene>
    <name evidence="1" type="ORF">M9H77_13579</name>
</gene>
<name>A0ACC0BKR7_CATRO</name>
<comment type="caution">
    <text evidence="1">The sequence shown here is derived from an EMBL/GenBank/DDBJ whole genome shotgun (WGS) entry which is preliminary data.</text>
</comment>
<reference evidence="2" key="1">
    <citation type="journal article" date="2023" name="Nat. Plants">
        <title>Single-cell RNA sequencing provides a high-resolution roadmap for understanding the multicellular compartmentation of specialized metabolism.</title>
        <authorList>
            <person name="Sun S."/>
            <person name="Shen X."/>
            <person name="Li Y."/>
            <person name="Li Y."/>
            <person name="Wang S."/>
            <person name="Li R."/>
            <person name="Zhang H."/>
            <person name="Shen G."/>
            <person name="Guo B."/>
            <person name="Wei J."/>
            <person name="Xu J."/>
            <person name="St-Pierre B."/>
            <person name="Chen S."/>
            <person name="Sun C."/>
        </authorList>
    </citation>
    <scope>NUCLEOTIDE SEQUENCE [LARGE SCALE GENOMIC DNA]</scope>
</reference>